<dbReference type="InterPro" id="IPR036872">
    <property type="entry name" value="CH_dom_sf"/>
</dbReference>
<accession>A0AAV7ZS53</accession>
<evidence type="ECO:0000256" key="1">
    <source>
        <dbReference type="SAM" id="MobiDB-lite"/>
    </source>
</evidence>
<evidence type="ECO:0000313" key="3">
    <source>
        <dbReference type="Proteomes" id="UP001146793"/>
    </source>
</evidence>
<dbReference type="EMBL" id="JANTQA010000023">
    <property type="protein sequence ID" value="KAJ3443974.1"/>
    <property type="molecule type" value="Genomic_DNA"/>
</dbReference>
<name>A0AAV7ZS53_9EUKA</name>
<dbReference type="AlphaFoldDB" id="A0AAV7ZS53"/>
<dbReference type="Gene3D" id="1.10.418.10">
    <property type="entry name" value="Calponin-like domain"/>
    <property type="match status" value="1"/>
</dbReference>
<feature type="region of interest" description="Disordered" evidence="1">
    <location>
        <begin position="378"/>
        <end position="413"/>
    </location>
</feature>
<dbReference type="SUPFAM" id="SSF47576">
    <property type="entry name" value="Calponin-homology domain, CH-domain"/>
    <property type="match status" value="1"/>
</dbReference>
<feature type="compositionally biased region" description="Acidic residues" evidence="1">
    <location>
        <begin position="378"/>
        <end position="397"/>
    </location>
</feature>
<dbReference type="Proteomes" id="UP001146793">
    <property type="component" value="Unassembled WGS sequence"/>
</dbReference>
<protein>
    <submittedName>
        <fullName evidence="2">Uncharacterized protein</fullName>
    </submittedName>
</protein>
<comment type="caution">
    <text evidence="2">The sequence shown here is derived from an EMBL/GenBank/DDBJ whole genome shotgun (WGS) entry which is preliminary data.</text>
</comment>
<reference evidence="2" key="1">
    <citation type="submission" date="2022-08" db="EMBL/GenBank/DDBJ databases">
        <title>Novel sulphate-reducing endosymbionts in the free-living metamonad Anaeramoeba.</title>
        <authorList>
            <person name="Jerlstrom-Hultqvist J."/>
            <person name="Cepicka I."/>
            <person name="Gallot-Lavallee L."/>
            <person name="Salas-Leiva D."/>
            <person name="Curtis B.A."/>
            <person name="Zahonova K."/>
            <person name="Pipaliya S."/>
            <person name="Dacks J."/>
            <person name="Roger A.J."/>
        </authorList>
    </citation>
    <scope>NUCLEOTIDE SEQUENCE</scope>
    <source>
        <strain evidence="2">Busselton2</strain>
    </source>
</reference>
<evidence type="ECO:0000313" key="2">
    <source>
        <dbReference type="EMBL" id="KAJ3443974.1"/>
    </source>
</evidence>
<proteinExistence type="predicted"/>
<sequence length="675" mass="80368">MENKNEHTPYQARRKKTFLLNFEKEKKKIVYRFRKILNDNMLTEKQIFDPQGVCLCKFLNMIAPQPKFLITHTKMEEVQRFENLNEFRKTLTEFYQFDSTELFDSADLHKKKKHSVVLLTKALTKLCSIYESEGKRIQVPQQVRKIWLITGSQEQIFSEIKGVAGVYPNPHFPSDVKVQLKKDYPKMEMKSILYTDYKTTKKKIKIKADLELQQEFEKNEKITKTRNKFLNFENSYNYFSSRSLQKILEMIKNFDGNDLEGEIQKKYPQDFEKKYHFLDSFFIYNTLDEWKSLDLSQLPQQDLGSFLLIQEKYYQNWKKAIKDCILKKNSHQIFLENPDNFEKIKASLEFNRKEVSIILKTIGKINIFTKLNNYLDDKEEEEEKEEEKEEKEEEEEEKEKYNDNANDNRKESNLGKLTVSHDLTIFKSNWGKNLIISKDPIDNMSFTLTDNLTNKKVKLFVKDQNTKLSLLFMLMIYNQSRGKDKRIGNNFKINNFNVKELDVSTLPPFLDSNNKVVRKSKIQMQIEKNTPKYENREQRKELISQLSKEKNPTIKYSIYLIEENFIPLDPAFLKITESGIILGSLRSEAIQMKFADDFKISRFKKNHQIIRFILFGGENKIEKYIYIPKKIEARFIGEAIKHYQHLWRKKQRAKESKVRRSQDKILDTKGCCGKF</sequence>
<organism evidence="2 3">
    <name type="scientific">Anaeramoeba flamelloides</name>
    <dbReference type="NCBI Taxonomy" id="1746091"/>
    <lineage>
        <taxon>Eukaryota</taxon>
        <taxon>Metamonada</taxon>
        <taxon>Anaeramoebidae</taxon>
        <taxon>Anaeramoeba</taxon>
    </lineage>
</organism>
<feature type="compositionally biased region" description="Basic and acidic residues" evidence="1">
    <location>
        <begin position="398"/>
        <end position="413"/>
    </location>
</feature>
<gene>
    <name evidence="2" type="ORF">M0812_09823</name>
</gene>